<protein>
    <submittedName>
        <fullName evidence="2">(Perigord truffle) hypothetical protein</fullName>
    </submittedName>
</protein>
<keyword evidence="3" id="KW-1185">Reference proteome</keyword>
<dbReference type="EMBL" id="FN430329">
    <property type="protein sequence ID" value="CAZ84512.1"/>
    <property type="molecule type" value="Genomic_DNA"/>
</dbReference>
<reference evidence="2 3" key="1">
    <citation type="journal article" date="2010" name="Nature">
        <title>Perigord black truffle genome uncovers evolutionary origins and mechanisms of symbiosis.</title>
        <authorList>
            <person name="Martin F."/>
            <person name="Kohler A."/>
            <person name="Murat C."/>
            <person name="Balestrini R."/>
            <person name="Coutinho P.M."/>
            <person name="Jaillon O."/>
            <person name="Montanini B."/>
            <person name="Morin E."/>
            <person name="Noel B."/>
            <person name="Percudani R."/>
            <person name="Porcel B."/>
            <person name="Rubini A."/>
            <person name="Amicucci A."/>
            <person name="Amselem J."/>
            <person name="Anthouard V."/>
            <person name="Arcioni S."/>
            <person name="Artiguenave F."/>
            <person name="Aury J.M."/>
            <person name="Ballario P."/>
            <person name="Bolchi A."/>
            <person name="Brenna A."/>
            <person name="Brun A."/>
            <person name="Buee M."/>
            <person name="Cantarel B."/>
            <person name="Chevalier G."/>
            <person name="Couloux A."/>
            <person name="Da Silva C."/>
            <person name="Denoeud F."/>
            <person name="Duplessis S."/>
            <person name="Ghignone S."/>
            <person name="Hilselberger B."/>
            <person name="Iotti M."/>
            <person name="Marcais B."/>
            <person name="Mello A."/>
            <person name="Miranda M."/>
            <person name="Pacioni G."/>
            <person name="Quesneville H."/>
            <person name="Riccioni C."/>
            <person name="Ruotolo R."/>
            <person name="Splivallo R."/>
            <person name="Stocchi V."/>
            <person name="Tisserant E."/>
            <person name="Viscomi A.R."/>
            <person name="Zambonelli A."/>
            <person name="Zampieri E."/>
            <person name="Henrissat B."/>
            <person name="Lebrun M.H."/>
            <person name="Paolocci F."/>
            <person name="Bonfante P."/>
            <person name="Ottonello S."/>
            <person name="Wincker P."/>
        </authorList>
    </citation>
    <scope>NUCLEOTIDE SEQUENCE [LARGE SCALE GENOMIC DNA]</scope>
    <source>
        <strain evidence="2 3">Mel28</strain>
    </source>
</reference>
<gene>
    <name evidence="2" type="ORF">GSTUM_00008783001</name>
</gene>
<dbReference type="GeneID" id="9181853"/>
<sequence length="81" mass="9372">MVANLPHRPICSFSRPSLTIALLELTTTTSTANPYHHSISYIPYHIPHSQAKFSMKTKSKTQDTKQNNRRKNLMRIFEEKS</sequence>
<dbReference type="RefSeq" id="XP_002840321.1">
    <property type="nucleotide sequence ID" value="XM_002840275.1"/>
</dbReference>
<accession>D5GJ19</accession>
<evidence type="ECO:0000313" key="3">
    <source>
        <dbReference type="Proteomes" id="UP000006911"/>
    </source>
</evidence>
<organism evidence="2 3">
    <name type="scientific">Tuber melanosporum (strain Mel28)</name>
    <name type="common">Perigord black truffle</name>
    <dbReference type="NCBI Taxonomy" id="656061"/>
    <lineage>
        <taxon>Eukaryota</taxon>
        <taxon>Fungi</taxon>
        <taxon>Dikarya</taxon>
        <taxon>Ascomycota</taxon>
        <taxon>Pezizomycotina</taxon>
        <taxon>Pezizomycetes</taxon>
        <taxon>Pezizales</taxon>
        <taxon>Tuberaceae</taxon>
        <taxon>Tuber</taxon>
    </lineage>
</organism>
<dbReference type="Proteomes" id="UP000006911">
    <property type="component" value="Unassembled WGS sequence"/>
</dbReference>
<evidence type="ECO:0000313" key="2">
    <source>
        <dbReference type="EMBL" id="CAZ84512.1"/>
    </source>
</evidence>
<feature type="region of interest" description="Disordered" evidence="1">
    <location>
        <begin position="55"/>
        <end position="81"/>
    </location>
</feature>
<evidence type="ECO:0000256" key="1">
    <source>
        <dbReference type="SAM" id="MobiDB-lite"/>
    </source>
</evidence>
<dbReference type="InParanoid" id="D5GJ19"/>
<dbReference type="KEGG" id="tml:GSTUM_00008783001"/>
<proteinExistence type="predicted"/>
<dbReference type="HOGENOM" id="CLU_2575588_0_0_1"/>
<name>D5GJ19_TUBMM</name>
<dbReference type="AlphaFoldDB" id="D5GJ19"/>